<dbReference type="RefSeq" id="YP_009553404.1">
    <property type="nucleotide sequence ID" value="NC_040789.1"/>
</dbReference>
<keyword evidence="2" id="KW-1133">Transmembrane helix</keyword>
<evidence type="ECO:0000313" key="3">
    <source>
        <dbReference type="EMBL" id="ATY70255.1"/>
    </source>
</evidence>
<keyword evidence="4" id="KW-1185">Reference proteome</keyword>
<evidence type="ECO:0000313" key="4">
    <source>
        <dbReference type="Proteomes" id="UP000289333"/>
    </source>
</evidence>
<name>A0A2H4T2U8_9VIRU</name>
<feature type="region of interest" description="Disordered" evidence="1">
    <location>
        <begin position="1"/>
        <end position="27"/>
    </location>
</feature>
<reference evidence="3" key="1">
    <citation type="journal article" date="2021" name="Virus">
        <title>The discovery, distribution and diversity of DNA viruses associated with Drosophila melanogaster in Europe.</title>
        <authorList>
            <person name="Wallace M.A."/>
            <person name="Coffman K.A."/>
            <person name="Gilbert C."/>
            <person name="Ravindran S."/>
            <person name="Albery G.F."/>
            <person name="Abbott J."/>
            <person name="Argyridou E."/>
            <person name="Bellosta P."/>
            <person name="Betancourt A.J."/>
            <person name="Colinet H."/>
            <person name="Eric K."/>
            <person name="Glaser-Schmitt A."/>
            <person name="Grath S."/>
            <person name="Jelic M."/>
            <person name="Kankare M."/>
            <person name="Kozeretska I."/>
            <person name="Loeschcke V."/>
            <person name="Montchamp-Moreau C."/>
            <person name="Ometto L."/>
            <person name="Onder B.S."/>
            <person name="Orengo D.J."/>
            <person name="Parsch J."/>
            <person name="Pascual M."/>
            <person name="Patenkovic A."/>
            <person name="Puerma E."/>
            <person name="Ritchie M.G."/>
            <person name="Rota-Stabelli O."/>
            <person name="Schou M.F."/>
            <person name="Serga S.V."/>
            <person name="Stamenkovic-Radak M."/>
            <person name="Tanaskovic M."/>
            <person name="Veselinovic M.S."/>
            <person name="Vieira J."/>
            <person name="Vieira C.P."/>
            <person name="Kapun M."/>
            <person name="Flatt T."/>
            <person name="Gonzalez J."/>
            <person name="Staubach F."/>
            <person name="Obbard D.J."/>
        </authorList>
    </citation>
    <scope>NUCLEOTIDE SEQUENCE</scope>
    <source>
        <strain evidence="3">DrosEU28 Tomelloso 2015</strain>
    </source>
</reference>
<sequence>MESESQNPQVPFDDDVHSNVEYPTSDEELPSISFGSILESLNLRVFSLTINDILKYAVVSLSVVVALLYLFPSNLVIVLLLLVLIALLIIGVVLKRASLESKTTSPISSKPINKEKLNKLRAQFMKKK</sequence>
<dbReference type="KEGG" id="vg:41701418"/>
<dbReference type="GeneID" id="41701418"/>
<feature type="transmembrane region" description="Helical" evidence="2">
    <location>
        <begin position="53"/>
        <end position="71"/>
    </location>
</feature>
<evidence type="ECO:0000256" key="2">
    <source>
        <dbReference type="SAM" id="Phobius"/>
    </source>
</evidence>
<evidence type="ECO:0000256" key="1">
    <source>
        <dbReference type="SAM" id="MobiDB-lite"/>
    </source>
</evidence>
<proteinExistence type="predicted"/>
<feature type="transmembrane region" description="Helical" evidence="2">
    <location>
        <begin position="77"/>
        <end position="94"/>
    </location>
</feature>
<keyword evidence="2" id="KW-0812">Transmembrane</keyword>
<organism evidence="3">
    <name type="scientific">Tomelloso virus</name>
    <dbReference type="NCBI Taxonomy" id="2053981"/>
    <lineage>
        <taxon>Viruses</taxon>
        <taxon>Viruses incertae sedis</taxon>
        <taxon>Naldaviricetes</taxon>
        <taxon>Lefavirales</taxon>
        <taxon>Nudiviridae</taxon>
        <taxon>Alphanudivirus</taxon>
        <taxon>Alphanudivirus alterdromelanogasteris</taxon>
    </lineage>
</organism>
<keyword evidence="2" id="KW-0472">Membrane</keyword>
<protein>
    <submittedName>
        <fullName evidence="3">Uncharacterized protein</fullName>
    </submittedName>
</protein>
<dbReference type="EMBL" id="KY457233">
    <property type="protein sequence ID" value="ATY70255.1"/>
    <property type="molecule type" value="Genomic_DNA"/>
</dbReference>
<dbReference type="Proteomes" id="UP000289333">
    <property type="component" value="Segment"/>
</dbReference>
<accession>A0A2H4T2U8</accession>